<dbReference type="PANTHER" id="PTHR37314">
    <property type="entry name" value="SLR0142 PROTEIN"/>
    <property type="match status" value="1"/>
</dbReference>
<feature type="transmembrane region" description="Helical" evidence="1">
    <location>
        <begin position="101"/>
        <end position="120"/>
    </location>
</feature>
<reference evidence="3" key="1">
    <citation type="journal article" date="2019" name="Int. J. Syst. Evol. Microbiol.">
        <title>The Global Catalogue of Microorganisms (GCM) 10K type strain sequencing project: providing services to taxonomists for standard genome sequencing and annotation.</title>
        <authorList>
            <consortium name="The Broad Institute Genomics Platform"/>
            <consortium name="The Broad Institute Genome Sequencing Center for Infectious Disease"/>
            <person name="Wu L."/>
            <person name="Ma J."/>
        </authorList>
    </citation>
    <scope>NUCLEOTIDE SEQUENCE [LARGE SCALE GENOMIC DNA]</scope>
    <source>
        <strain evidence="3">JCM 14560</strain>
    </source>
</reference>
<feature type="transmembrane region" description="Helical" evidence="1">
    <location>
        <begin position="132"/>
        <end position="151"/>
    </location>
</feature>
<dbReference type="EMBL" id="BAAANT010000025">
    <property type="protein sequence ID" value="GAA2148882.1"/>
    <property type="molecule type" value="Genomic_DNA"/>
</dbReference>
<gene>
    <name evidence="2" type="ORF">GCM10009760_41460</name>
</gene>
<keyword evidence="3" id="KW-1185">Reference proteome</keyword>
<feature type="transmembrane region" description="Helical" evidence="1">
    <location>
        <begin position="70"/>
        <end position="89"/>
    </location>
</feature>
<dbReference type="Pfam" id="PF06912">
    <property type="entry name" value="DUF1275"/>
    <property type="match status" value="1"/>
</dbReference>
<keyword evidence="1" id="KW-0812">Transmembrane</keyword>
<comment type="caution">
    <text evidence="2">The sequence shown here is derived from an EMBL/GenBank/DDBJ whole genome shotgun (WGS) entry which is preliminary data.</text>
</comment>
<accession>A0ABP5LPB3</accession>
<keyword evidence="1" id="KW-0472">Membrane</keyword>
<feature type="transmembrane region" description="Helical" evidence="1">
    <location>
        <begin position="27"/>
        <end position="50"/>
    </location>
</feature>
<keyword evidence="1" id="KW-1133">Transmembrane helix</keyword>
<name>A0ABP5LPB3_9ACTN</name>
<evidence type="ECO:0000313" key="2">
    <source>
        <dbReference type="EMBL" id="GAA2148882.1"/>
    </source>
</evidence>
<feature type="transmembrane region" description="Helical" evidence="1">
    <location>
        <begin position="214"/>
        <end position="232"/>
    </location>
</feature>
<evidence type="ECO:0000313" key="3">
    <source>
        <dbReference type="Proteomes" id="UP001422759"/>
    </source>
</evidence>
<dbReference type="InterPro" id="IPR010699">
    <property type="entry name" value="DUF1275"/>
</dbReference>
<organism evidence="2 3">
    <name type="scientific">Kitasatospora kazusensis</name>
    <dbReference type="NCBI Taxonomy" id="407974"/>
    <lineage>
        <taxon>Bacteria</taxon>
        <taxon>Bacillati</taxon>
        <taxon>Actinomycetota</taxon>
        <taxon>Actinomycetes</taxon>
        <taxon>Kitasatosporales</taxon>
        <taxon>Streptomycetaceae</taxon>
        <taxon>Kitasatospora</taxon>
    </lineage>
</organism>
<protein>
    <submittedName>
        <fullName evidence="2">YoaK family protein</fullName>
    </submittedName>
</protein>
<evidence type="ECO:0000256" key="1">
    <source>
        <dbReference type="SAM" id="Phobius"/>
    </source>
</evidence>
<dbReference type="Proteomes" id="UP001422759">
    <property type="component" value="Unassembled WGS sequence"/>
</dbReference>
<dbReference type="PANTHER" id="PTHR37314:SF4">
    <property type="entry name" value="UPF0700 TRANSMEMBRANE PROTEIN YOAK"/>
    <property type="match status" value="1"/>
</dbReference>
<proteinExistence type="predicted"/>
<dbReference type="RefSeq" id="WP_344467222.1">
    <property type="nucleotide sequence ID" value="NZ_BAAANT010000025.1"/>
</dbReference>
<sequence>MITPLRDLRAVLAPGPEHRHGPLQPMLLVLTVVTGVVDAFSYLVLGNVFVANMTGNVVFTAFSLAGATAFSLRSSLVSLLAFAAGAVLGGRIGNRFPDHRARLLLGATVLETALVLVAYVCSETLADPFTGTGRDLLIVLLALAMGAQNAAARRLAVPDFTTTVLTQTLTGLASDSPLAGEADGRFVRRALAVAGMFAGALAGGLIALHASRTLPLLIAGLLLAATATAASARVRSTDIWTRPV</sequence>
<feature type="transmembrane region" description="Helical" evidence="1">
    <location>
        <begin position="190"/>
        <end position="208"/>
    </location>
</feature>